<evidence type="ECO:0000313" key="2">
    <source>
        <dbReference type="EMBL" id="SFM59474.1"/>
    </source>
</evidence>
<keyword evidence="3" id="KW-1185">Reference proteome</keyword>
<protein>
    <submittedName>
        <fullName evidence="2">Uncharacterized protein</fullName>
    </submittedName>
</protein>
<gene>
    <name evidence="2" type="ORF">SAMN05421738_10152</name>
</gene>
<keyword evidence="1" id="KW-1133">Transmembrane helix</keyword>
<dbReference type="EMBL" id="FOUZ01000001">
    <property type="protein sequence ID" value="SFM59474.1"/>
    <property type="molecule type" value="Genomic_DNA"/>
</dbReference>
<evidence type="ECO:0000256" key="1">
    <source>
        <dbReference type="SAM" id="Phobius"/>
    </source>
</evidence>
<feature type="transmembrane region" description="Helical" evidence="1">
    <location>
        <begin position="36"/>
        <end position="56"/>
    </location>
</feature>
<dbReference type="Proteomes" id="UP000199149">
    <property type="component" value="Unassembled WGS sequence"/>
</dbReference>
<accession>A0A1I4S5A9</accession>
<keyword evidence="1" id="KW-0812">Transmembrane</keyword>
<organism evidence="2 3">
    <name type="scientific">Algoriella xinjiangensis</name>
    <dbReference type="NCBI Taxonomy" id="684065"/>
    <lineage>
        <taxon>Bacteria</taxon>
        <taxon>Pseudomonadati</taxon>
        <taxon>Bacteroidota</taxon>
        <taxon>Flavobacteriia</taxon>
        <taxon>Flavobacteriales</taxon>
        <taxon>Weeksellaceae</taxon>
        <taxon>Algoriella</taxon>
    </lineage>
</organism>
<dbReference type="STRING" id="684065.SAMN05421738_10152"/>
<sequence length="103" mass="11694">MSLFSKILIIALITPKEKKAKFFDYKSILKGLIERAFLAYSLISGLPHVLTLFGALKLGTRLKSADNEKTDEGRKREAVYNNYYLIGNIVSVALSIFYYNLLK</sequence>
<keyword evidence="1" id="KW-0472">Membrane</keyword>
<proteinExistence type="predicted"/>
<name>A0A1I4S5A9_9FLAO</name>
<evidence type="ECO:0000313" key="3">
    <source>
        <dbReference type="Proteomes" id="UP000199149"/>
    </source>
</evidence>
<dbReference type="OrthoDB" id="1524790at2"/>
<dbReference type="RefSeq" id="WP_092905375.1">
    <property type="nucleotide sequence ID" value="NZ_FOUZ01000001.1"/>
</dbReference>
<feature type="transmembrane region" description="Helical" evidence="1">
    <location>
        <begin position="83"/>
        <end position="102"/>
    </location>
</feature>
<reference evidence="3" key="1">
    <citation type="submission" date="2016-10" db="EMBL/GenBank/DDBJ databases">
        <authorList>
            <person name="Varghese N."/>
            <person name="Submissions S."/>
        </authorList>
    </citation>
    <scope>NUCLEOTIDE SEQUENCE [LARGE SCALE GENOMIC DNA]</scope>
    <source>
        <strain evidence="3">XJ109</strain>
    </source>
</reference>
<dbReference type="AlphaFoldDB" id="A0A1I4S5A9"/>